<dbReference type="PROSITE" id="PS50004">
    <property type="entry name" value="C2"/>
    <property type="match status" value="1"/>
</dbReference>
<evidence type="ECO:0000313" key="3">
    <source>
        <dbReference type="Proteomes" id="UP001154282"/>
    </source>
</evidence>
<dbReference type="CDD" id="cd00030">
    <property type="entry name" value="C2"/>
    <property type="match status" value="1"/>
</dbReference>
<dbReference type="PANTHER" id="PTHR46296">
    <property type="entry name" value="BNAA05G37250D PROTEIN"/>
    <property type="match status" value="1"/>
</dbReference>
<reference evidence="2" key="1">
    <citation type="submission" date="2022-08" db="EMBL/GenBank/DDBJ databases">
        <authorList>
            <person name="Gutierrez-Valencia J."/>
        </authorList>
    </citation>
    <scope>NUCLEOTIDE SEQUENCE</scope>
</reference>
<dbReference type="PRINTS" id="PR00360">
    <property type="entry name" value="C2DOMAIN"/>
</dbReference>
<protein>
    <recommendedName>
        <fullName evidence="1">C2 domain-containing protein</fullName>
    </recommendedName>
</protein>
<dbReference type="Pfam" id="PF00168">
    <property type="entry name" value="C2"/>
    <property type="match status" value="1"/>
</dbReference>
<dbReference type="PANTHER" id="PTHR46296:SF8">
    <property type="entry name" value="OS06G0297800 PROTEIN"/>
    <property type="match status" value="1"/>
</dbReference>
<dbReference type="AlphaFoldDB" id="A0AAV0GPA9"/>
<proteinExistence type="predicted"/>
<dbReference type="InterPro" id="IPR000008">
    <property type="entry name" value="C2_dom"/>
</dbReference>
<evidence type="ECO:0000259" key="1">
    <source>
        <dbReference type="PROSITE" id="PS50004"/>
    </source>
</evidence>
<feature type="domain" description="C2" evidence="1">
    <location>
        <begin position="1"/>
        <end position="87"/>
    </location>
</feature>
<dbReference type="InterPro" id="IPR035892">
    <property type="entry name" value="C2_domain_sf"/>
</dbReference>
<accession>A0AAV0GPA9</accession>
<dbReference type="InterPro" id="IPR044511">
    <property type="entry name" value="At1g03370/At5g50170-like"/>
</dbReference>
<dbReference type="Proteomes" id="UP001154282">
    <property type="component" value="Unassembled WGS sequence"/>
</dbReference>
<sequence>MDPNGLSDPYVKLQLGKQRFKTKVVKKNLNPTWGEEFSFKVEDLKEELVICVLDEDKYFNDDFVGQLKIPVSKVFDSENKSLGTSWYSLKPKTKKPKNKDCGK</sequence>
<organism evidence="2 3">
    <name type="scientific">Linum tenue</name>
    <dbReference type="NCBI Taxonomy" id="586396"/>
    <lineage>
        <taxon>Eukaryota</taxon>
        <taxon>Viridiplantae</taxon>
        <taxon>Streptophyta</taxon>
        <taxon>Embryophyta</taxon>
        <taxon>Tracheophyta</taxon>
        <taxon>Spermatophyta</taxon>
        <taxon>Magnoliopsida</taxon>
        <taxon>eudicotyledons</taxon>
        <taxon>Gunneridae</taxon>
        <taxon>Pentapetalae</taxon>
        <taxon>rosids</taxon>
        <taxon>fabids</taxon>
        <taxon>Malpighiales</taxon>
        <taxon>Linaceae</taxon>
        <taxon>Linum</taxon>
    </lineage>
</organism>
<dbReference type="Gene3D" id="2.60.40.150">
    <property type="entry name" value="C2 domain"/>
    <property type="match status" value="1"/>
</dbReference>
<dbReference type="SMART" id="SM00239">
    <property type="entry name" value="C2"/>
    <property type="match status" value="1"/>
</dbReference>
<comment type="caution">
    <text evidence="2">The sequence shown here is derived from an EMBL/GenBank/DDBJ whole genome shotgun (WGS) entry which is preliminary data.</text>
</comment>
<keyword evidence="3" id="KW-1185">Reference proteome</keyword>
<evidence type="ECO:0000313" key="2">
    <source>
        <dbReference type="EMBL" id="CAI0374208.1"/>
    </source>
</evidence>
<dbReference type="EMBL" id="CAMGYJ010000002">
    <property type="protein sequence ID" value="CAI0374208.1"/>
    <property type="molecule type" value="Genomic_DNA"/>
</dbReference>
<gene>
    <name evidence="2" type="ORF">LITE_LOCUS98</name>
</gene>
<name>A0AAV0GPA9_9ROSI</name>
<dbReference type="SUPFAM" id="SSF49562">
    <property type="entry name" value="C2 domain (Calcium/lipid-binding domain, CaLB)"/>
    <property type="match status" value="1"/>
</dbReference>